<feature type="non-terminal residue" evidence="1">
    <location>
        <position position="83"/>
    </location>
</feature>
<dbReference type="EMBL" id="JAANEY010000004">
    <property type="protein sequence ID" value="MBT8552124.1"/>
    <property type="molecule type" value="Genomic_DNA"/>
</dbReference>
<evidence type="ECO:0000313" key="2">
    <source>
        <dbReference type="Proteomes" id="UP000783102"/>
    </source>
</evidence>
<organism evidence="1 2">
    <name type="scientific">Polynucleobacter paneuropaeus</name>
    <dbReference type="NCBI Taxonomy" id="2527775"/>
    <lineage>
        <taxon>Bacteria</taxon>
        <taxon>Pseudomonadati</taxon>
        <taxon>Pseudomonadota</taxon>
        <taxon>Betaproteobacteria</taxon>
        <taxon>Burkholderiales</taxon>
        <taxon>Burkholderiaceae</taxon>
        <taxon>Polynucleobacter</taxon>
    </lineage>
</organism>
<protein>
    <submittedName>
        <fullName evidence="1">Uncharacterized protein</fullName>
    </submittedName>
</protein>
<accession>A0A9Q2WJH6</accession>
<sequence>AAQAQTLIADGLSFVAHDNIAMDVSAGTTHLSNSLKDLEKLHVDAVAIAAGTDLTIQLGDTDLHSAITGAAGGAGELMPVFEG</sequence>
<name>A0A9Q2WJH6_9BURK</name>
<proteinExistence type="predicted"/>
<evidence type="ECO:0000313" key="1">
    <source>
        <dbReference type="EMBL" id="MBT8552124.1"/>
    </source>
</evidence>
<gene>
    <name evidence="1" type="ORF">G6731_09175</name>
</gene>
<dbReference type="Proteomes" id="UP000783102">
    <property type="component" value="Unassembled WGS sequence"/>
</dbReference>
<dbReference type="AlphaFoldDB" id="A0A9Q2WJH6"/>
<reference evidence="1" key="1">
    <citation type="journal article" date="2021" name="Genome Biol. Evol.">
        <title>Continental-Scale Gene Flow Prevents Allopatric Divergence of Pelagic Freshwater Bacteria.</title>
        <authorList>
            <person name="Hoetzinger M."/>
            <person name="Pitt A."/>
            <person name="Huemer A."/>
            <person name="Hahn M.W."/>
        </authorList>
    </citation>
    <scope>NUCLEOTIDE SEQUENCE</scope>
    <source>
        <strain evidence="1">SM1-W8</strain>
    </source>
</reference>
<feature type="non-terminal residue" evidence="1">
    <location>
        <position position="1"/>
    </location>
</feature>
<comment type="caution">
    <text evidence="1">The sequence shown here is derived from an EMBL/GenBank/DDBJ whole genome shotgun (WGS) entry which is preliminary data.</text>
</comment>